<sequence>MKIVNIEKYNLTENQLTKFGFLRDNKGLILNKSILNNEFRVEIRVVEETFEIEVYDNNFNEIYPLFSVDSAVGEIVTNVRNEVELILKEILELSDNTEVIYNEIIKYIKKKYSSTMVKPFKSNPNIKAFVTDKNKWYALILDVEYNKLNKDSSIESKVKIINLKHNTDQIPKIINERNIFPSYHMSKKHWISVVIDNNMDLNYLTQLIDISYKLVNK</sequence>
<evidence type="ECO:0000313" key="1">
    <source>
        <dbReference type="EMBL" id="PMC53096.1"/>
    </source>
</evidence>
<dbReference type="SUPFAM" id="SSF142906">
    <property type="entry name" value="YjbR-like"/>
    <property type="match status" value="1"/>
</dbReference>
<evidence type="ECO:0008006" key="3">
    <source>
        <dbReference type="Google" id="ProtNLM"/>
    </source>
</evidence>
<comment type="caution">
    <text evidence="1">The sequence shown here is derived from an EMBL/GenBank/DDBJ whole genome shotgun (WGS) entry which is preliminary data.</text>
</comment>
<reference evidence="1 2" key="1">
    <citation type="submission" date="2017-09" db="EMBL/GenBank/DDBJ databases">
        <title>Bacterial strain isolated from the female urinary microbiota.</title>
        <authorList>
            <person name="Thomas-White K."/>
            <person name="Kumar N."/>
            <person name="Forster S."/>
            <person name="Putonti C."/>
            <person name="Lawley T."/>
            <person name="Wolfe A.J."/>
        </authorList>
    </citation>
    <scope>NUCLEOTIDE SEQUENCE [LARGE SCALE GENOMIC DNA]</scope>
    <source>
        <strain evidence="1 2">UMB0186</strain>
    </source>
</reference>
<organism evidence="1 2">
    <name type="scientific">Gemella sanguinis</name>
    <dbReference type="NCBI Taxonomy" id="84135"/>
    <lineage>
        <taxon>Bacteria</taxon>
        <taxon>Bacillati</taxon>
        <taxon>Bacillota</taxon>
        <taxon>Bacilli</taxon>
        <taxon>Bacillales</taxon>
        <taxon>Gemellaceae</taxon>
        <taxon>Gemella</taxon>
    </lineage>
</organism>
<dbReference type="PANTHER" id="PTHR35145:SF1">
    <property type="entry name" value="CYTOPLASMIC PROTEIN"/>
    <property type="match status" value="1"/>
</dbReference>
<dbReference type="PANTHER" id="PTHR35145">
    <property type="entry name" value="CYTOPLASMIC PROTEIN-RELATED"/>
    <property type="match status" value="1"/>
</dbReference>
<accession>A0A2N6SGN1</accession>
<name>A0A2N6SGN1_9BACL</name>
<dbReference type="STRING" id="84135.GCA_001052115_00630"/>
<proteinExistence type="predicted"/>
<dbReference type="InterPro" id="IPR007351">
    <property type="entry name" value="YjbR"/>
</dbReference>
<dbReference type="EMBL" id="PNGT01000001">
    <property type="protein sequence ID" value="PMC53096.1"/>
    <property type="molecule type" value="Genomic_DNA"/>
</dbReference>
<dbReference type="Proteomes" id="UP000235670">
    <property type="component" value="Unassembled WGS sequence"/>
</dbReference>
<gene>
    <name evidence="1" type="ORF">CJ218_00700</name>
</gene>
<evidence type="ECO:0000313" key="2">
    <source>
        <dbReference type="Proteomes" id="UP000235670"/>
    </source>
</evidence>
<dbReference type="AlphaFoldDB" id="A0A2N6SGN1"/>
<dbReference type="InterPro" id="IPR058532">
    <property type="entry name" value="YjbR/MT2646/Rv2570-like"/>
</dbReference>
<dbReference type="OrthoDB" id="9789813at2"/>
<dbReference type="InterPro" id="IPR038056">
    <property type="entry name" value="YjbR-like_sf"/>
</dbReference>
<dbReference type="RefSeq" id="WP_102189269.1">
    <property type="nucleotide sequence ID" value="NZ_PNGT01000001.1"/>
</dbReference>
<protein>
    <recommendedName>
        <fullName evidence="3">MmcQ family protein</fullName>
    </recommendedName>
</protein>
<dbReference type="Gene3D" id="3.90.1150.30">
    <property type="match status" value="1"/>
</dbReference>
<dbReference type="Pfam" id="PF04237">
    <property type="entry name" value="YjbR"/>
    <property type="match status" value="1"/>
</dbReference>